<dbReference type="SUPFAM" id="SSF63829">
    <property type="entry name" value="Calcium-dependent phosphotriesterase"/>
    <property type="match status" value="1"/>
</dbReference>
<evidence type="ECO:0000256" key="6">
    <source>
        <dbReference type="ARBA" id="ARBA00022840"/>
    </source>
</evidence>
<dbReference type="Pfam" id="PF07494">
    <property type="entry name" value="Reg_prop"/>
    <property type="match status" value="1"/>
</dbReference>
<dbReference type="SUPFAM" id="SSF56112">
    <property type="entry name" value="Protein kinase-like (PK-like)"/>
    <property type="match status" value="1"/>
</dbReference>
<dbReference type="GO" id="GO:0005524">
    <property type="term" value="F:ATP binding"/>
    <property type="evidence" value="ECO:0007669"/>
    <property type="project" value="UniProtKB-UniRule"/>
</dbReference>
<evidence type="ECO:0000259" key="9">
    <source>
        <dbReference type="PROSITE" id="PS50011"/>
    </source>
</evidence>
<keyword evidence="3" id="KW-0808">Transferase</keyword>
<evidence type="ECO:0000313" key="10">
    <source>
        <dbReference type="EMBL" id="HED11335.1"/>
    </source>
</evidence>
<evidence type="ECO:0000256" key="5">
    <source>
        <dbReference type="ARBA" id="ARBA00022777"/>
    </source>
</evidence>
<reference evidence="10" key="1">
    <citation type="journal article" date="2020" name="mSystems">
        <title>Genome- and Community-Level Interaction Insights into Carbon Utilization and Element Cycling Functions of Hydrothermarchaeota in Hydrothermal Sediment.</title>
        <authorList>
            <person name="Zhou Z."/>
            <person name="Liu Y."/>
            <person name="Xu W."/>
            <person name="Pan J."/>
            <person name="Luo Z.H."/>
            <person name="Li M."/>
        </authorList>
    </citation>
    <scope>NUCLEOTIDE SEQUENCE [LARGE SCALE GENOMIC DNA]</scope>
    <source>
        <strain evidence="10">HyVt-456</strain>
    </source>
</reference>
<keyword evidence="6 7" id="KW-0067">ATP-binding</keyword>
<accession>A0A7V1LNV3</accession>
<feature type="transmembrane region" description="Helical" evidence="8">
    <location>
        <begin position="630"/>
        <end position="651"/>
    </location>
</feature>
<dbReference type="PROSITE" id="PS00108">
    <property type="entry name" value="PROTEIN_KINASE_ST"/>
    <property type="match status" value="1"/>
</dbReference>
<keyword evidence="1" id="KW-0723">Serine/threonine-protein kinase</keyword>
<dbReference type="SUPFAM" id="SSF75011">
    <property type="entry name" value="3-carboxy-cis,cis-mucoante lactonizing enzyme"/>
    <property type="match status" value="1"/>
</dbReference>
<evidence type="ECO:0000256" key="4">
    <source>
        <dbReference type="ARBA" id="ARBA00022741"/>
    </source>
</evidence>
<evidence type="ECO:0000256" key="7">
    <source>
        <dbReference type="PROSITE-ProRule" id="PRU10141"/>
    </source>
</evidence>
<dbReference type="GO" id="GO:0004674">
    <property type="term" value="F:protein serine/threonine kinase activity"/>
    <property type="evidence" value="ECO:0007669"/>
    <property type="project" value="UniProtKB-KW"/>
</dbReference>
<comment type="caution">
    <text evidence="10">The sequence shown here is derived from an EMBL/GenBank/DDBJ whole genome shotgun (WGS) entry which is preliminary data.</text>
</comment>
<dbReference type="Pfam" id="PF00069">
    <property type="entry name" value="Pkinase"/>
    <property type="match status" value="1"/>
</dbReference>
<dbReference type="Gene3D" id="2.130.10.10">
    <property type="entry name" value="YVTN repeat-like/Quinoprotein amine dehydrogenase"/>
    <property type="match status" value="3"/>
</dbReference>
<keyword evidence="4 7" id="KW-0547">Nucleotide-binding</keyword>
<dbReference type="SMART" id="SM00220">
    <property type="entry name" value="S_TKc"/>
    <property type="match status" value="1"/>
</dbReference>
<proteinExistence type="predicted"/>
<evidence type="ECO:0000256" key="3">
    <source>
        <dbReference type="ARBA" id="ARBA00022679"/>
    </source>
</evidence>
<dbReference type="InterPro" id="IPR017441">
    <property type="entry name" value="Protein_kinase_ATP_BS"/>
</dbReference>
<evidence type="ECO:0000256" key="2">
    <source>
        <dbReference type="ARBA" id="ARBA00022553"/>
    </source>
</evidence>
<feature type="non-terminal residue" evidence="10">
    <location>
        <position position="1"/>
    </location>
</feature>
<gene>
    <name evidence="10" type="ORF">ENJ10_11655</name>
</gene>
<dbReference type="PROSITE" id="PS50011">
    <property type="entry name" value="PROTEIN_KINASE_DOM"/>
    <property type="match status" value="1"/>
</dbReference>
<dbReference type="InterPro" id="IPR008271">
    <property type="entry name" value="Ser/Thr_kinase_AS"/>
</dbReference>
<dbReference type="Proteomes" id="UP000886005">
    <property type="component" value="Unassembled WGS sequence"/>
</dbReference>
<dbReference type="CDD" id="cd14014">
    <property type="entry name" value="STKc_PknB_like"/>
    <property type="match status" value="1"/>
</dbReference>
<dbReference type="AlphaFoldDB" id="A0A7V1LNV3"/>
<dbReference type="PROSITE" id="PS00107">
    <property type="entry name" value="PROTEIN_KINASE_ATP"/>
    <property type="match status" value="1"/>
</dbReference>
<keyword evidence="2" id="KW-0597">Phosphoprotein</keyword>
<dbReference type="EMBL" id="DRLD01000323">
    <property type="protein sequence ID" value="HED11335.1"/>
    <property type="molecule type" value="Genomic_DNA"/>
</dbReference>
<dbReference type="InterPro" id="IPR013783">
    <property type="entry name" value="Ig-like_fold"/>
</dbReference>
<keyword evidence="8" id="KW-1133">Transmembrane helix</keyword>
<feature type="domain" description="Protein kinase" evidence="9">
    <location>
        <begin position="668"/>
        <end position="928"/>
    </location>
</feature>
<dbReference type="InterPro" id="IPR011123">
    <property type="entry name" value="Y_Y_Y"/>
</dbReference>
<dbReference type="InterPro" id="IPR000719">
    <property type="entry name" value="Prot_kinase_dom"/>
</dbReference>
<keyword evidence="5" id="KW-0418">Kinase</keyword>
<dbReference type="InterPro" id="IPR015943">
    <property type="entry name" value="WD40/YVTN_repeat-like_dom_sf"/>
</dbReference>
<dbReference type="InterPro" id="IPR011009">
    <property type="entry name" value="Kinase-like_dom_sf"/>
</dbReference>
<dbReference type="PANTHER" id="PTHR24351">
    <property type="entry name" value="RIBOSOMAL PROTEIN S6 KINASE"/>
    <property type="match status" value="1"/>
</dbReference>
<name>A0A7V1LNV3_CALAY</name>
<evidence type="ECO:0000256" key="1">
    <source>
        <dbReference type="ARBA" id="ARBA00022527"/>
    </source>
</evidence>
<keyword evidence="8" id="KW-0812">Transmembrane</keyword>
<dbReference type="Pfam" id="PF07495">
    <property type="entry name" value="Y_Y_Y"/>
    <property type="match status" value="1"/>
</dbReference>
<protein>
    <recommendedName>
        <fullName evidence="9">Protein kinase domain-containing protein</fullName>
    </recommendedName>
</protein>
<evidence type="ECO:0000256" key="8">
    <source>
        <dbReference type="SAM" id="Phobius"/>
    </source>
</evidence>
<feature type="binding site" evidence="7">
    <location>
        <position position="697"/>
    </location>
    <ligand>
        <name>ATP</name>
        <dbReference type="ChEBI" id="CHEBI:30616"/>
    </ligand>
</feature>
<sequence length="933" mass="104991">GEEGGSATVYALGGGNRQAVWAGVEGGLLKYDEQENRFVPAETRGYKPASNTHRIEEGPDGVLWGGCENGQIWKYEHNGEGILPVNHQLSGTINDILFARNGDMWVASDHSGLLVFPASPHKKPWVLTEKNGLLNNILYDLLEDREGNMWITHVAGISKLRYNYRAFNHVTRIPETGEAGGFRGFAVSSICPPSGSDRYFPLWVSSKTGLVYFSSFEDITVIDSEKGLRNNDSYDIIRDEQGRIWAGNFTGLQCISTLEKAPVPFLGANRRMIDVGGARKTLSYFDVGIIGVCNRFRLPLSPGSPETEETLWFNSYLGMVAYISGEWFVFAGEAGLPPSIMYTATVDRYNRLWVGTGDRGAYQSPPLNIRDLLALPRDKKNRVTRPFFKARWNRDNGAPVNEIGELIALGDTLYLGADNGLWIVALDSLKINRKLVKGLGSPDANIASMAISTDRQTIWVGTNNGLFALDVKRGKIVRQLSREEGLLSDETNWLQGVRTADNGRVYMANPNGFTIYDPSLDTVRREPPPIKIKRLDFRDDPWGRNELLVEYTALSYSNEKKNRFRTRLIGYDTHWSPETGENKIRYTGLPAYFWSKRYRFQVMAANSDGVWTEVPASVTFDVRPPLFFRWWAFVLYLLLIVSTGFGLRWFTIHWREFFIPRRRYISHYKLLDFLGKGGMGEVYRARDIHNDAIVAIKLLAPELLENPDNRRRLMSEGHLISTLSSPYIVKAHEIGESADSPYIVMEYLSGGTLRDYVRQNHPLPVAEIKRIARQICLGLQAIHDKGIYHRDLKTGNIMFDERKNLRIMDFGLSRSPLVSTMTTLGTVIGTLGYVAPEQITNQNVDHRTDIFSLGVILYELALNRAPFSGDNEIVLIHSIFNSTPPLPSSLREDTGPAFDAIVMKCLEKNPEKRFESTAAVLTALGDWEAEKGS</sequence>
<dbReference type="Gene3D" id="1.10.510.10">
    <property type="entry name" value="Transferase(Phosphotransferase) domain 1"/>
    <property type="match status" value="1"/>
</dbReference>
<dbReference type="Gene3D" id="2.60.40.10">
    <property type="entry name" value="Immunoglobulins"/>
    <property type="match status" value="1"/>
</dbReference>
<organism evidence="10">
    <name type="scientific">Caldithrix abyssi</name>
    <dbReference type="NCBI Taxonomy" id="187145"/>
    <lineage>
        <taxon>Bacteria</taxon>
        <taxon>Pseudomonadati</taxon>
        <taxon>Calditrichota</taxon>
        <taxon>Calditrichia</taxon>
        <taxon>Calditrichales</taxon>
        <taxon>Calditrichaceae</taxon>
        <taxon>Caldithrix</taxon>
    </lineage>
</organism>
<keyword evidence="8" id="KW-0472">Membrane</keyword>
<dbReference type="InterPro" id="IPR011110">
    <property type="entry name" value="Reg_prop"/>
</dbReference>